<dbReference type="EMBL" id="JGZP01000014">
    <property type="protein sequence ID" value="KFI97042.1"/>
    <property type="molecule type" value="Genomic_DNA"/>
</dbReference>
<keyword evidence="6" id="KW-0813">Transport</keyword>
<dbReference type="GO" id="GO:0005886">
    <property type="term" value="C:plasma membrane"/>
    <property type="evidence" value="ECO:0007669"/>
    <property type="project" value="UniProtKB-SubCell"/>
</dbReference>
<evidence type="ECO:0000256" key="2">
    <source>
        <dbReference type="ARBA" id="ARBA00022692"/>
    </source>
</evidence>
<feature type="transmembrane region" description="Helical" evidence="6">
    <location>
        <begin position="99"/>
        <end position="121"/>
    </location>
</feature>
<comment type="caution">
    <text evidence="8">The sequence shown here is derived from an EMBL/GenBank/DDBJ whole genome shotgun (WGS) entry which is preliminary data.</text>
</comment>
<sequence length="237" mass="25667">MRPFSSQQFVDSLVAASHFIPQTLLLIAVPFVVSIAIGFVVAVIRVWRIPVLAPVLQVLTTIIRGIPVYLLLVIANLLYDLYFDTIAEHFGWAARKSGAGLLNLSIVILSIAFIPAAAEFLRGAMLAVPASQYEAGYASGLTRLQILRRIVIPQMIPEAIPSISNMLISLIKASALTSAIGVMDILNESIRSASYNYNLLEAYLAAALLYWGLAVGIELLMKAAELRAGRFKKALAA</sequence>
<reference evidence="8 9" key="1">
    <citation type="submission" date="2014-03" db="EMBL/GenBank/DDBJ databases">
        <title>Genomics of Bifidobacteria.</title>
        <authorList>
            <person name="Ventura M."/>
            <person name="Milani C."/>
            <person name="Lugli G.A."/>
        </authorList>
    </citation>
    <scope>NUCLEOTIDE SEQUENCE [LARGE SCALE GENOMIC DNA]</scope>
    <source>
        <strain evidence="8 9">DSM 23968</strain>
    </source>
</reference>
<keyword evidence="2 6" id="KW-0812">Transmembrane</keyword>
<evidence type="ECO:0000313" key="8">
    <source>
        <dbReference type="EMBL" id="KFI97042.1"/>
    </source>
</evidence>
<accession>A0A087DNE2</accession>
<dbReference type="CDD" id="cd06261">
    <property type="entry name" value="TM_PBP2"/>
    <property type="match status" value="1"/>
</dbReference>
<dbReference type="Gene3D" id="1.10.3720.10">
    <property type="entry name" value="MetI-like"/>
    <property type="match status" value="1"/>
</dbReference>
<feature type="domain" description="ABC transmembrane type-1" evidence="7">
    <location>
        <begin position="20"/>
        <end position="221"/>
    </location>
</feature>
<evidence type="ECO:0000256" key="5">
    <source>
        <dbReference type="ARBA" id="ARBA00023136"/>
    </source>
</evidence>
<keyword evidence="5 6" id="KW-0472">Membrane</keyword>
<keyword evidence="3" id="KW-0029">Amino-acid transport</keyword>
<comment type="subcellular location">
    <subcellularLocation>
        <location evidence="6">Cell membrane</location>
        <topology evidence="6">Multi-pass membrane protein</topology>
    </subcellularLocation>
    <subcellularLocation>
        <location evidence="1">Membrane</location>
        <topology evidence="1">Multi-pass membrane protein</topology>
    </subcellularLocation>
</comment>
<dbReference type="InterPro" id="IPR043429">
    <property type="entry name" value="ArtM/GltK/GlnP/TcyL/YhdX-like"/>
</dbReference>
<feature type="transmembrane region" description="Helical" evidence="6">
    <location>
        <begin position="56"/>
        <end position="79"/>
    </location>
</feature>
<feature type="transmembrane region" description="Helical" evidence="6">
    <location>
        <begin position="20"/>
        <end position="44"/>
    </location>
</feature>
<dbReference type="RefSeq" id="WP_051922953.1">
    <property type="nucleotide sequence ID" value="NZ_JGZP01000014.1"/>
</dbReference>
<dbReference type="PROSITE" id="PS50928">
    <property type="entry name" value="ABC_TM1"/>
    <property type="match status" value="1"/>
</dbReference>
<feature type="transmembrane region" description="Helical" evidence="6">
    <location>
        <begin position="202"/>
        <end position="221"/>
    </location>
</feature>
<dbReference type="InterPro" id="IPR035906">
    <property type="entry name" value="MetI-like_sf"/>
</dbReference>
<dbReference type="Pfam" id="PF00528">
    <property type="entry name" value="BPD_transp_1"/>
    <property type="match status" value="1"/>
</dbReference>
<evidence type="ECO:0000259" key="7">
    <source>
        <dbReference type="PROSITE" id="PS50928"/>
    </source>
</evidence>
<gene>
    <name evidence="8" type="ORF">BSTEL_1953</name>
</gene>
<evidence type="ECO:0000256" key="6">
    <source>
        <dbReference type="RuleBase" id="RU363032"/>
    </source>
</evidence>
<comment type="similarity">
    <text evidence="6">Belongs to the binding-protein-dependent transport system permease family.</text>
</comment>
<evidence type="ECO:0000313" key="9">
    <source>
        <dbReference type="Proteomes" id="UP000029004"/>
    </source>
</evidence>
<name>A0A087DNE2_9BIFI</name>
<dbReference type="GO" id="GO:0006865">
    <property type="term" value="P:amino acid transport"/>
    <property type="evidence" value="ECO:0007669"/>
    <property type="project" value="UniProtKB-KW"/>
</dbReference>
<evidence type="ECO:0000256" key="3">
    <source>
        <dbReference type="ARBA" id="ARBA00022970"/>
    </source>
</evidence>
<keyword evidence="4 6" id="KW-1133">Transmembrane helix</keyword>
<dbReference type="STRING" id="762211.BSTEL_1953"/>
<dbReference type="GO" id="GO:0055085">
    <property type="term" value="P:transmembrane transport"/>
    <property type="evidence" value="ECO:0007669"/>
    <property type="project" value="InterPro"/>
</dbReference>
<dbReference type="eggNOG" id="COG0765">
    <property type="taxonomic scope" value="Bacteria"/>
</dbReference>
<dbReference type="Proteomes" id="UP000029004">
    <property type="component" value="Unassembled WGS sequence"/>
</dbReference>
<dbReference type="PANTHER" id="PTHR30614">
    <property type="entry name" value="MEMBRANE COMPONENT OF AMINO ACID ABC TRANSPORTER"/>
    <property type="match status" value="1"/>
</dbReference>
<protein>
    <submittedName>
        <fullName evidence="8">Amino acid ABC transporter permease</fullName>
    </submittedName>
</protein>
<dbReference type="OrthoDB" id="92598at2"/>
<evidence type="ECO:0000256" key="4">
    <source>
        <dbReference type="ARBA" id="ARBA00022989"/>
    </source>
</evidence>
<evidence type="ECO:0000256" key="1">
    <source>
        <dbReference type="ARBA" id="ARBA00004141"/>
    </source>
</evidence>
<dbReference type="InterPro" id="IPR000515">
    <property type="entry name" value="MetI-like"/>
</dbReference>
<proteinExistence type="inferred from homology"/>
<dbReference type="AlphaFoldDB" id="A0A087DNE2"/>
<dbReference type="PANTHER" id="PTHR30614:SF0">
    <property type="entry name" value="L-CYSTINE TRANSPORT SYSTEM PERMEASE PROTEIN TCYL"/>
    <property type="match status" value="1"/>
</dbReference>
<dbReference type="SUPFAM" id="SSF161098">
    <property type="entry name" value="MetI-like"/>
    <property type="match status" value="1"/>
</dbReference>
<organism evidence="8 9">
    <name type="scientific">Bifidobacterium stellenboschense</name>
    <dbReference type="NCBI Taxonomy" id="762211"/>
    <lineage>
        <taxon>Bacteria</taxon>
        <taxon>Bacillati</taxon>
        <taxon>Actinomycetota</taxon>
        <taxon>Actinomycetes</taxon>
        <taxon>Bifidobacteriales</taxon>
        <taxon>Bifidobacteriaceae</taxon>
        <taxon>Bifidobacterium</taxon>
    </lineage>
</organism>
<keyword evidence="9" id="KW-1185">Reference proteome</keyword>